<protein>
    <submittedName>
        <fullName evidence="4">IMP dehydrogenase</fullName>
    </submittedName>
</protein>
<organism evidence="4 5">
    <name type="scientific">Chondromyces crocatus</name>
    <dbReference type="NCBI Taxonomy" id="52"/>
    <lineage>
        <taxon>Bacteria</taxon>
        <taxon>Pseudomonadati</taxon>
        <taxon>Myxococcota</taxon>
        <taxon>Polyangia</taxon>
        <taxon>Polyangiales</taxon>
        <taxon>Polyangiaceae</taxon>
        <taxon>Chondromyces</taxon>
    </lineage>
</organism>
<feature type="domain" description="CBS" evidence="3">
    <location>
        <begin position="71"/>
        <end position="128"/>
    </location>
</feature>
<dbReference type="InterPro" id="IPR051257">
    <property type="entry name" value="Diverse_CBS-Domain"/>
</dbReference>
<dbReference type="AlphaFoldDB" id="A0A0K1EB36"/>
<keyword evidence="1 2" id="KW-0129">CBS domain</keyword>
<dbReference type="PANTHER" id="PTHR43080">
    <property type="entry name" value="CBS DOMAIN-CONTAINING PROTEIN CBSX3, MITOCHONDRIAL"/>
    <property type="match status" value="1"/>
</dbReference>
<dbReference type="EMBL" id="CP012159">
    <property type="protein sequence ID" value="AKT37907.1"/>
    <property type="molecule type" value="Genomic_DNA"/>
</dbReference>
<evidence type="ECO:0000256" key="2">
    <source>
        <dbReference type="PROSITE-ProRule" id="PRU00703"/>
    </source>
</evidence>
<evidence type="ECO:0000259" key="3">
    <source>
        <dbReference type="PROSITE" id="PS51371"/>
    </source>
</evidence>
<dbReference type="Proteomes" id="UP000067626">
    <property type="component" value="Chromosome"/>
</dbReference>
<dbReference type="RefSeq" id="WP_050430210.1">
    <property type="nucleotide sequence ID" value="NZ_CP012159.1"/>
</dbReference>
<evidence type="ECO:0000256" key="1">
    <source>
        <dbReference type="ARBA" id="ARBA00023122"/>
    </source>
</evidence>
<dbReference type="Gene3D" id="3.10.580.10">
    <property type="entry name" value="CBS-domain"/>
    <property type="match status" value="1"/>
</dbReference>
<accession>A0A0K1EB36</accession>
<dbReference type="InterPro" id="IPR000644">
    <property type="entry name" value="CBS_dom"/>
</dbReference>
<evidence type="ECO:0000313" key="5">
    <source>
        <dbReference type="Proteomes" id="UP000067626"/>
    </source>
</evidence>
<proteinExistence type="predicted"/>
<evidence type="ECO:0000313" key="4">
    <source>
        <dbReference type="EMBL" id="AKT37907.1"/>
    </source>
</evidence>
<dbReference type="PROSITE" id="PS51371">
    <property type="entry name" value="CBS"/>
    <property type="match status" value="2"/>
</dbReference>
<sequence length="142" mass="15654">MSLSRFERGAIVAELTDDVVSVARRMRDFHVGCVVVVREERVIGIVTDRDLVLRVMAEGLDPSRTCMEDVVTYHPATLAREDSIETALVMMRERCVRRLPIVDAAGKVTGIVTADDLISLLSQELADLGAGIRENVDATESR</sequence>
<dbReference type="SMART" id="SM00116">
    <property type="entry name" value="CBS"/>
    <property type="match status" value="2"/>
</dbReference>
<dbReference type="PANTHER" id="PTHR43080:SF2">
    <property type="entry name" value="CBS DOMAIN-CONTAINING PROTEIN"/>
    <property type="match status" value="1"/>
</dbReference>
<dbReference type="InterPro" id="IPR046342">
    <property type="entry name" value="CBS_dom_sf"/>
</dbReference>
<gene>
    <name evidence="4" type="ORF">CMC5_020500</name>
</gene>
<name>A0A0K1EB36_CHOCO</name>
<dbReference type="SUPFAM" id="SSF54631">
    <property type="entry name" value="CBS-domain pair"/>
    <property type="match status" value="1"/>
</dbReference>
<dbReference type="STRING" id="52.CMC5_020500"/>
<feature type="domain" description="CBS" evidence="3">
    <location>
        <begin position="6"/>
        <end position="63"/>
    </location>
</feature>
<dbReference type="KEGG" id="ccro:CMC5_020500"/>
<dbReference type="Pfam" id="PF00571">
    <property type="entry name" value="CBS"/>
    <property type="match status" value="2"/>
</dbReference>
<reference evidence="4 5" key="1">
    <citation type="submission" date="2015-07" db="EMBL/GenBank/DDBJ databases">
        <title>Genome analysis of myxobacterium Chondromyces crocatus Cm c5 reveals a high potential for natural compound synthesis and the genetic basis for the loss of fruiting body formation.</title>
        <authorList>
            <person name="Zaburannyi N."/>
            <person name="Bunk B."/>
            <person name="Maier J."/>
            <person name="Overmann J."/>
            <person name="Mueller R."/>
        </authorList>
    </citation>
    <scope>NUCLEOTIDE SEQUENCE [LARGE SCALE GENOMIC DNA]</scope>
    <source>
        <strain evidence="4 5">Cm c5</strain>
    </source>
</reference>
<keyword evidence="5" id="KW-1185">Reference proteome</keyword>
<dbReference type="OrthoDB" id="9802114at2"/>